<sequence length="94" mass="9980">MTVGDVIGLLSACDRDAPARLAINPLFPMAHRIGGVIASQDENGNPLVFIAETNDAEQIGHLPPDVAVALTWHEPTEAPSRRRRTATSPRDGGS</sequence>
<feature type="region of interest" description="Disordered" evidence="1">
    <location>
        <begin position="72"/>
        <end position="94"/>
    </location>
</feature>
<keyword evidence="3" id="KW-1185">Reference proteome</keyword>
<dbReference type="EMBL" id="LMXB01000019">
    <property type="protein sequence ID" value="KUO22203.1"/>
    <property type="molecule type" value="Genomic_DNA"/>
</dbReference>
<reference evidence="2 3" key="1">
    <citation type="submission" date="2015-10" db="EMBL/GenBank/DDBJ databases">
        <title>Draft genome sequence of Streptomyces sp. RV15, isolated from a marine sponge.</title>
        <authorList>
            <person name="Ruckert C."/>
            <person name="Abdelmohsen U.R."/>
            <person name="Winkler A."/>
            <person name="Hentschel U."/>
            <person name="Kalinowski J."/>
            <person name="Kampfer P."/>
            <person name="Glaeser S."/>
        </authorList>
    </citation>
    <scope>NUCLEOTIDE SEQUENCE [LARGE SCALE GENOMIC DNA]</scope>
    <source>
        <strain evidence="2 3">RV15</strain>
    </source>
</reference>
<comment type="caution">
    <text evidence="2">The sequence shown here is derived from an EMBL/GenBank/DDBJ whole genome shotgun (WGS) entry which is preliminary data.</text>
</comment>
<dbReference type="OrthoDB" id="3691787at2"/>
<dbReference type="Proteomes" id="UP000053260">
    <property type="component" value="Unassembled WGS sequence"/>
</dbReference>
<name>A0A101V490_9ACTN</name>
<protein>
    <submittedName>
        <fullName evidence="2">Uncharacterized protein</fullName>
    </submittedName>
</protein>
<organism evidence="2 3">
    <name type="scientific">Streptomyces dysideae</name>
    <dbReference type="NCBI Taxonomy" id="909626"/>
    <lineage>
        <taxon>Bacteria</taxon>
        <taxon>Bacillati</taxon>
        <taxon>Actinomycetota</taxon>
        <taxon>Actinomycetes</taxon>
        <taxon>Kitasatosporales</taxon>
        <taxon>Streptomycetaceae</taxon>
        <taxon>Streptomyces</taxon>
    </lineage>
</organism>
<gene>
    <name evidence="2" type="ORF">AQJ91_06260</name>
</gene>
<proteinExistence type="predicted"/>
<dbReference type="STRING" id="909626.AQJ91_06260"/>
<evidence type="ECO:0000256" key="1">
    <source>
        <dbReference type="SAM" id="MobiDB-lite"/>
    </source>
</evidence>
<accession>A0A101V490</accession>
<evidence type="ECO:0000313" key="3">
    <source>
        <dbReference type="Proteomes" id="UP000053260"/>
    </source>
</evidence>
<evidence type="ECO:0000313" key="2">
    <source>
        <dbReference type="EMBL" id="KUO22203.1"/>
    </source>
</evidence>
<dbReference type="AlphaFoldDB" id="A0A101V490"/>